<organism evidence="2">
    <name type="scientific">Anguilla anguilla</name>
    <name type="common">European freshwater eel</name>
    <name type="synonym">Muraena anguilla</name>
    <dbReference type="NCBI Taxonomy" id="7936"/>
    <lineage>
        <taxon>Eukaryota</taxon>
        <taxon>Metazoa</taxon>
        <taxon>Chordata</taxon>
        <taxon>Craniata</taxon>
        <taxon>Vertebrata</taxon>
        <taxon>Euteleostomi</taxon>
        <taxon>Actinopterygii</taxon>
        <taxon>Neopterygii</taxon>
        <taxon>Teleostei</taxon>
        <taxon>Anguilliformes</taxon>
        <taxon>Anguillidae</taxon>
        <taxon>Anguilla</taxon>
    </lineage>
</organism>
<reference evidence="2" key="1">
    <citation type="submission" date="2014-11" db="EMBL/GenBank/DDBJ databases">
        <authorList>
            <person name="Amaro Gonzalez C."/>
        </authorList>
    </citation>
    <scope>NUCLEOTIDE SEQUENCE</scope>
</reference>
<accession>A0A0E9SJF3</accession>
<sequence>MVTENTIYGYLDILSLIFIWIASL</sequence>
<evidence type="ECO:0000313" key="2">
    <source>
        <dbReference type="EMBL" id="JAH40643.1"/>
    </source>
</evidence>
<proteinExistence type="predicted"/>
<keyword evidence="1" id="KW-1133">Transmembrane helix</keyword>
<dbReference type="AlphaFoldDB" id="A0A0E9SJF3"/>
<evidence type="ECO:0000256" key="1">
    <source>
        <dbReference type="SAM" id="Phobius"/>
    </source>
</evidence>
<keyword evidence="1" id="KW-0472">Membrane</keyword>
<reference evidence="2" key="2">
    <citation type="journal article" date="2015" name="Fish Shellfish Immunol.">
        <title>Early steps in the European eel (Anguilla anguilla)-Vibrio vulnificus interaction in the gills: Role of the RtxA13 toxin.</title>
        <authorList>
            <person name="Callol A."/>
            <person name="Pajuelo D."/>
            <person name="Ebbesson L."/>
            <person name="Teles M."/>
            <person name="MacKenzie S."/>
            <person name="Amaro C."/>
        </authorList>
    </citation>
    <scope>NUCLEOTIDE SEQUENCE</scope>
</reference>
<name>A0A0E9SJF3_ANGAN</name>
<keyword evidence="1" id="KW-0812">Transmembrane</keyword>
<feature type="transmembrane region" description="Helical" evidence="1">
    <location>
        <begin position="6"/>
        <end position="23"/>
    </location>
</feature>
<dbReference type="EMBL" id="GBXM01067934">
    <property type="protein sequence ID" value="JAH40643.1"/>
    <property type="molecule type" value="Transcribed_RNA"/>
</dbReference>
<protein>
    <submittedName>
        <fullName evidence="2">Uncharacterized protein</fullName>
    </submittedName>
</protein>